<dbReference type="Pfam" id="PF03432">
    <property type="entry name" value="Relaxase"/>
    <property type="match status" value="1"/>
</dbReference>
<proteinExistence type="predicted"/>
<evidence type="ECO:0000259" key="2">
    <source>
        <dbReference type="Pfam" id="PF03432"/>
    </source>
</evidence>
<feature type="compositionally biased region" description="Basic residues" evidence="1">
    <location>
        <begin position="314"/>
        <end position="330"/>
    </location>
</feature>
<name>A0A5C8K9A4_9BACT</name>
<evidence type="ECO:0000256" key="1">
    <source>
        <dbReference type="SAM" id="MobiDB-lite"/>
    </source>
</evidence>
<gene>
    <name evidence="3" type="ORF">FVR03_12605</name>
</gene>
<feature type="region of interest" description="Disordered" evidence="1">
    <location>
        <begin position="301"/>
        <end position="330"/>
    </location>
</feature>
<dbReference type="EMBL" id="VRTY01000043">
    <property type="protein sequence ID" value="TXK45371.1"/>
    <property type="molecule type" value="Genomic_DNA"/>
</dbReference>
<accession>A0A5C8K9A4</accession>
<dbReference type="OrthoDB" id="1525197at2"/>
<organism evidence="3 4">
    <name type="scientific">Pontibacter qinzhouensis</name>
    <dbReference type="NCBI Taxonomy" id="2603253"/>
    <lineage>
        <taxon>Bacteria</taxon>
        <taxon>Pseudomonadati</taxon>
        <taxon>Bacteroidota</taxon>
        <taxon>Cytophagia</taxon>
        <taxon>Cytophagales</taxon>
        <taxon>Hymenobacteraceae</taxon>
        <taxon>Pontibacter</taxon>
    </lineage>
</organism>
<evidence type="ECO:0000313" key="3">
    <source>
        <dbReference type="EMBL" id="TXK45371.1"/>
    </source>
</evidence>
<comment type="caution">
    <text evidence="3">The sequence shown here is derived from an EMBL/GenBank/DDBJ whole genome shotgun (WGS) entry which is preliminary data.</text>
</comment>
<dbReference type="AlphaFoldDB" id="A0A5C8K9A4"/>
<dbReference type="Proteomes" id="UP000321926">
    <property type="component" value="Unassembled WGS sequence"/>
</dbReference>
<dbReference type="InterPro" id="IPR005094">
    <property type="entry name" value="Endonuclease_MobA/VirD2"/>
</dbReference>
<reference evidence="3 4" key="1">
    <citation type="submission" date="2019-08" db="EMBL/GenBank/DDBJ databases">
        <authorList>
            <person name="Shi S."/>
        </authorList>
    </citation>
    <scope>NUCLEOTIDE SEQUENCE [LARGE SCALE GENOMIC DNA]</scope>
    <source>
        <strain evidence="3 4">GY10130</strain>
    </source>
</reference>
<evidence type="ECO:0000313" key="4">
    <source>
        <dbReference type="Proteomes" id="UP000321926"/>
    </source>
</evidence>
<sequence length="330" mass="37613">MSSGPGGDQPPPANPLPQMIGKVMTGKSFSGCVRYVVQKEGARVLAAEGIRTDSVSAMVADFHLQRQLNPELGKAVGHIALSWSIHDKEKLSEEVMAERAREYLEKMGIKDTQYLVVEHRDREHPHLHIVYNRVDYHGKTIPDKLQRRRNAQVCREMTERHGYYLAPGKEQVNRQHLTGADKTKYALHDAISSALGKATSWQELEALLQQKGITLHYKYRSGTEQVQGISFRQGEISFKGSAISRNFSYKGISKQLERNRQQEALLAPEMRPQLRHQASQTTVPERAAFTEAFLARHPISLAPTQGQPEEALNHHHFRKKKRRKKKRRHL</sequence>
<keyword evidence="4" id="KW-1185">Reference proteome</keyword>
<feature type="domain" description="MobA/VirD2-like nuclease" evidence="2">
    <location>
        <begin position="35"/>
        <end position="162"/>
    </location>
</feature>
<protein>
    <submittedName>
        <fullName evidence="3">Relaxase/mobilization nuclease domain-containing protein</fullName>
    </submittedName>
</protein>